<evidence type="ECO:0000256" key="1">
    <source>
        <dbReference type="SAM" id="MobiDB-lite"/>
    </source>
</evidence>
<dbReference type="EMBL" id="LVLB01000010">
    <property type="protein sequence ID" value="KYO00109.1"/>
    <property type="molecule type" value="Genomic_DNA"/>
</dbReference>
<dbReference type="GeneID" id="29776147"/>
<keyword evidence="6" id="KW-1185">Reference proteome</keyword>
<feature type="transmembrane region" description="Helical" evidence="2">
    <location>
        <begin position="251"/>
        <end position="269"/>
    </location>
</feature>
<dbReference type="VEuPathDB" id="PlasmoDB:PGSY75_0911800"/>
<proteinExistence type="predicted"/>
<evidence type="ECO:0000313" key="5">
    <source>
        <dbReference type="Proteomes" id="UP000076004"/>
    </source>
</evidence>
<dbReference type="OrthoDB" id="376327at2759"/>
<organism evidence="3 5">
    <name type="scientific">Plasmodium gaboni</name>
    <dbReference type="NCBI Taxonomy" id="647221"/>
    <lineage>
        <taxon>Eukaryota</taxon>
        <taxon>Sar</taxon>
        <taxon>Alveolata</taxon>
        <taxon>Apicomplexa</taxon>
        <taxon>Aconoidasida</taxon>
        <taxon>Haemosporida</taxon>
        <taxon>Plasmodiidae</taxon>
        <taxon>Plasmodium</taxon>
        <taxon>Plasmodium (Laverania)</taxon>
    </lineage>
</organism>
<dbReference type="EMBL" id="LT969432">
    <property type="protein sequence ID" value="SOV14017.1"/>
    <property type="molecule type" value="Genomic_DNA"/>
</dbReference>
<reference evidence="3 5" key="1">
    <citation type="journal article" date="2016" name="Nat. Commun.">
        <title>Genomes of cryptic chimpanzee Plasmodium species reveal key evolutionary events leading to human malaria.</title>
        <authorList>
            <person name="Sundararaman S.A."/>
            <person name="Plenderleith L.J."/>
            <person name="Liu W."/>
            <person name="Loy D.E."/>
            <person name="Learn G.H."/>
            <person name="Li Y."/>
            <person name="Shaw K.S."/>
            <person name="Ayouba A."/>
            <person name="Peeters M."/>
            <person name="Speede S."/>
            <person name="Shaw G.M."/>
            <person name="Bushman F.D."/>
            <person name="Brisson D."/>
            <person name="Rayner J.C."/>
            <person name="Sharp P.M."/>
            <person name="Hahn B.H."/>
        </authorList>
    </citation>
    <scope>NUCLEOTIDE SEQUENCE [LARGE SCALE GENOMIC DNA]</scope>
    <source>
        <strain evidence="3 5">SY75</strain>
    </source>
</reference>
<dbReference type="AlphaFoldDB" id="A0A151LLY7"/>
<protein>
    <submittedName>
        <fullName evidence="3">Uncharacterized protein</fullName>
    </submittedName>
</protein>
<name>A0A151LLY7_9APIC</name>
<keyword evidence="2" id="KW-1133">Transmembrane helix</keyword>
<dbReference type="Proteomes" id="UP000076004">
    <property type="component" value="Unassembled WGS sequence"/>
</dbReference>
<dbReference type="Proteomes" id="UP000831156">
    <property type="component" value="Chromosome 9"/>
</dbReference>
<gene>
    <name evidence="4" type="ORF">PGABG01_0909400</name>
    <name evidence="3" type="ORF">PGSY75_0911800</name>
</gene>
<sequence>MEKIKTLVPLIVGTYGLSLSSYKIYEDKKKRTWDKINGKVDKVTLRCDKNFFQRSYYLNVSYNFFLDNKKYIHNKEYKLETHLFPSNKKKNEKNKEGKDNNNKINENNIKKEDIKPNIYTQNIFDQVCNEKNITIIYNPNNKNQTDPLIYINENSILSNYNFIGRMKNKLLCVKTCVINKTKNFLKIDTLKNNSQKQKYTNHKNEQKNKSTNQENIINENNLSLFEDINKNSDPSQNFKRHLINSYDINNLFPMYMLSCSLFLFSSFFFKRRIHTVKNKISQQ</sequence>
<dbReference type="RefSeq" id="XP_018641876.1">
    <property type="nucleotide sequence ID" value="XM_018785535.1"/>
</dbReference>
<reference evidence="4" key="2">
    <citation type="submission" date="2016-09" db="EMBL/GenBank/DDBJ databases">
        <authorList>
            <consortium name="Pathogen Informatics"/>
            <person name="Sun Q."/>
            <person name="Inoue M."/>
        </authorList>
    </citation>
    <scope>NUCLEOTIDE SEQUENCE</scope>
</reference>
<feature type="region of interest" description="Disordered" evidence="1">
    <location>
        <begin position="84"/>
        <end position="108"/>
    </location>
</feature>
<evidence type="ECO:0000313" key="3">
    <source>
        <dbReference type="EMBL" id="KYO00109.1"/>
    </source>
</evidence>
<evidence type="ECO:0000313" key="6">
    <source>
        <dbReference type="Proteomes" id="UP000831156"/>
    </source>
</evidence>
<evidence type="ECO:0000313" key="4">
    <source>
        <dbReference type="EMBL" id="SOV14017.1"/>
    </source>
</evidence>
<keyword evidence="2" id="KW-0812">Transmembrane</keyword>
<accession>A0A151LLY7</accession>
<dbReference type="VEuPathDB" id="PlasmoDB:PGABG01_0909400"/>
<keyword evidence="2" id="KW-0472">Membrane</keyword>
<dbReference type="KEGG" id="pgab:PGSY75_0911800"/>
<evidence type="ECO:0000256" key="2">
    <source>
        <dbReference type="SAM" id="Phobius"/>
    </source>
</evidence>